<evidence type="ECO:0000256" key="2">
    <source>
        <dbReference type="SAM" id="MobiDB-lite"/>
    </source>
</evidence>
<dbReference type="EMBL" id="KN823359">
    <property type="protein sequence ID" value="KIO17633.1"/>
    <property type="molecule type" value="Genomic_DNA"/>
</dbReference>
<dbReference type="SUPFAM" id="SSF48452">
    <property type="entry name" value="TPR-like"/>
    <property type="match status" value="2"/>
</dbReference>
<feature type="domain" description="Protein kinase" evidence="3">
    <location>
        <begin position="102"/>
        <end position="407"/>
    </location>
</feature>
<dbReference type="Proteomes" id="UP000054248">
    <property type="component" value="Unassembled WGS sequence"/>
</dbReference>
<dbReference type="InterPro" id="IPR011990">
    <property type="entry name" value="TPR-like_helical_dom_sf"/>
</dbReference>
<protein>
    <recommendedName>
        <fullName evidence="3">Protein kinase domain-containing protein</fullName>
    </recommendedName>
</protein>
<dbReference type="Pfam" id="PF00069">
    <property type="entry name" value="Pkinase"/>
    <property type="match status" value="1"/>
</dbReference>
<accession>A0A0C3K884</accession>
<proteinExistence type="predicted"/>
<dbReference type="PROSITE" id="PS00108">
    <property type="entry name" value="PROTEIN_KINASE_ST"/>
    <property type="match status" value="1"/>
</dbReference>
<keyword evidence="5" id="KW-1185">Reference proteome</keyword>
<dbReference type="Gene3D" id="1.25.40.10">
    <property type="entry name" value="Tetratricopeptide repeat domain"/>
    <property type="match status" value="2"/>
</dbReference>
<name>A0A0C3K884_9AGAM</name>
<organism evidence="4 5">
    <name type="scientific">Tulasnella calospora MUT 4182</name>
    <dbReference type="NCBI Taxonomy" id="1051891"/>
    <lineage>
        <taxon>Eukaryota</taxon>
        <taxon>Fungi</taxon>
        <taxon>Dikarya</taxon>
        <taxon>Basidiomycota</taxon>
        <taxon>Agaricomycotina</taxon>
        <taxon>Agaricomycetes</taxon>
        <taxon>Cantharellales</taxon>
        <taxon>Tulasnellaceae</taxon>
        <taxon>Tulasnella</taxon>
    </lineage>
</organism>
<feature type="compositionally biased region" description="Basic and acidic residues" evidence="2">
    <location>
        <begin position="98"/>
        <end position="116"/>
    </location>
</feature>
<reference evidence="5" key="2">
    <citation type="submission" date="2015-01" db="EMBL/GenBank/DDBJ databases">
        <title>Evolutionary Origins and Diversification of the Mycorrhizal Mutualists.</title>
        <authorList>
            <consortium name="DOE Joint Genome Institute"/>
            <consortium name="Mycorrhizal Genomics Consortium"/>
            <person name="Kohler A."/>
            <person name="Kuo A."/>
            <person name="Nagy L.G."/>
            <person name="Floudas D."/>
            <person name="Copeland A."/>
            <person name="Barry K.W."/>
            <person name="Cichocki N."/>
            <person name="Veneault-Fourrey C."/>
            <person name="LaButti K."/>
            <person name="Lindquist E.A."/>
            <person name="Lipzen A."/>
            <person name="Lundell T."/>
            <person name="Morin E."/>
            <person name="Murat C."/>
            <person name="Riley R."/>
            <person name="Ohm R."/>
            <person name="Sun H."/>
            <person name="Tunlid A."/>
            <person name="Henrissat B."/>
            <person name="Grigoriev I.V."/>
            <person name="Hibbett D.S."/>
            <person name="Martin F."/>
        </authorList>
    </citation>
    <scope>NUCLEOTIDE SEQUENCE [LARGE SCALE GENOMIC DNA]</scope>
    <source>
        <strain evidence="5">MUT 4182</strain>
    </source>
</reference>
<dbReference type="Pfam" id="PF14938">
    <property type="entry name" value="SNAP"/>
    <property type="match status" value="1"/>
</dbReference>
<feature type="region of interest" description="Disordered" evidence="2">
    <location>
        <begin position="1"/>
        <end position="26"/>
    </location>
</feature>
<dbReference type="AlphaFoldDB" id="A0A0C3K884"/>
<dbReference type="InterPro" id="IPR011009">
    <property type="entry name" value="Kinase-like_dom_sf"/>
</dbReference>
<dbReference type="InterPro" id="IPR053235">
    <property type="entry name" value="Ser_Thr_kinase"/>
</dbReference>
<dbReference type="GO" id="GO:0005737">
    <property type="term" value="C:cytoplasm"/>
    <property type="evidence" value="ECO:0007669"/>
    <property type="project" value="TreeGrafter"/>
</dbReference>
<gene>
    <name evidence="4" type="ORF">M407DRAFT_32674</name>
</gene>
<dbReference type="OrthoDB" id="10267514at2759"/>
<dbReference type="SUPFAM" id="SSF56112">
    <property type="entry name" value="Protein kinase-like (PK-like)"/>
    <property type="match status" value="1"/>
</dbReference>
<dbReference type="PANTHER" id="PTHR24361:SF613">
    <property type="entry name" value="NUCLEAR RECEPTOR-BINDING PROTEIN-RELATED"/>
    <property type="match status" value="1"/>
</dbReference>
<dbReference type="STRING" id="1051891.A0A0C3K884"/>
<evidence type="ECO:0000256" key="1">
    <source>
        <dbReference type="PROSITE-ProRule" id="PRU00339"/>
    </source>
</evidence>
<dbReference type="Pfam" id="PF13424">
    <property type="entry name" value="TPR_12"/>
    <property type="match status" value="1"/>
</dbReference>
<feature type="region of interest" description="Disordered" evidence="2">
    <location>
        <begin position="267"/>
        <end position="291"/>
    </location>
</feature>
<feature type="repeat" description="TPR" evidence="1">
    <location>
        <begin position="425"/>
        <end position="458"/>
    </location>
</feature>
<dbReference type="Gene3D" id="1.10.510.10">
    <property type="entry name" value="Transferase(Phosphotransferase) domain 1"/>
    <property type="match status" value="1"/>
</dbReference>
<evidence type="ECO:0000313" key="4">
    <source>
        <dbReference type="EMBL" id="KIO17633.1"/>
    </source>
</evidence>
<dbReference type="PROSITE" id="PS50005">
    <property type="entry name" value="TPR"/>
    <property type="match status" value="1"/>
</dbReference>
<dbReference type="SMART" id="SM00028">
    <property type="entry name" value="TPR"/>
    <property type="match status" value="6"/>
</dbReference>
<feature type="compositionally biased region" description="Basic and acidic residues" evidence="2">
    <location>
        <begin position="82"/>
        <end position="91"/>
    </location>
</feature>
<feature type="compositionally biased region" description="Basic and acidic residues" evidence="2">
    <location>
        <begin position="271"/>
        <end position="287"/>
    </location>
</feature>
<evidence type="ECO:0000313" key="5">
    <source>
        <dbReference type="Proteomes" id="UP000054248"/>
    </source>
</evidence>
<dbReference type="InterPro" id="IPR019734">
    <property type="entry name" value="TPR_rpt"/>
</dbReference>
<dbReference type="SMART" id="SM00220">
    <property type="entry name" value="S_TKc"/>
    <property type="match status" value="1"/>
</dbReference>
<dbReference type="GO" id="GO:0004674">
    <property type="term" value="F:protein serine/threonine kinase activity"/>
    <property type="evidence" value="ECO:0007669"/>
    <property type="project" value="TreeGrafter"/>
</dbReference>
<dbReference type="InterPro" id="IPR008271">
    <property type="entry name" value="Ser/Thr_kinase_AS"/>
</dbReference>
<dbReference type="HOGENOM" id="CLU_000288_7_37_1"/>
<dbReference type="InterPro" id="IPR000719">
    <property type="entry name" value="Prot_kinase_dom"/>
</dbReference>
<reference evidence="4 5" key="1">
    <citation type="submission" date="2014-04" db="EMBL/GenBank/DDBJ databases">
        <authorList>
            <consortium name="DOE Joint Genome Institute"/>
            <person name="Kuo A."/>
            <person name="Girlanda M."/>
            <person name="Perotto S."/>
            <person name="Kohler A."/>
            <person name="Nagy L.G."/>
            <person name="Floudas D."/>
            <person name="Copeland A."/>
            <person name="Barry K.W."/>
            <person name="Cichocki N."/>
            <person name="Veneault-Fourrey C."/>
            <person name="LaButti K."/>
            <person name="Lindquist E.A."/>
            <person name="Lipzen A."/>
            <person name="Lundell T."/>
            <person name="Morin E."/>
            <person name="Murat C."/>
            <person name="Sun H."/>
            <person name="Tunlid A."/>
            <person name="Henrissat B."/>
            <person name="Grigoriev I.V."/>
            <person name="Hibbett D.S."/>
            <person name="Martin F."/>
            <person name="Nordberg H.P."/>
            <person name="Cantor M.N."/>
            <person name="Hua S.X."/>
        </authorList>
    </citation>
    <scope>NUCLEOTIDE SEQUENCE [LARGE SCALE GENOMIC DNA]</scope>
    <source>
        <strain evidence="4 5">MUT 4182</strain>
    </source>
</reference>
<feature type="region of interest" description="Disordered" evidence="2">
    <location>
        <begin position="82"/>
        <end position="136"/>
    </location>
</feature>
<dbReference type="GO" id="GO:0005524">
    <property type="term" value="F:ATP binding"/>
    <property type="evidence" value="ECO:0007669"/>
    <property type="project" value="InterPro"/>
</dbReference>
<dbReference type="PROSITE" id="PS50011">
    <property type="entry name" value="PROTEIN_KINASE_DOM"/>
    <property type="match status" value="1"/>
</dbReference>
<evidence type="ECO:0000259" key="3">
    <source>
        <dbReference type="PROSITE" id="PS50011"/>
    </source>
</evidence>
<keyword evidence="1" id="KW-0802">TPR repeat</keyword>
<dbReference type="PANTHER" id="PTHR24361">
    <property type="entry name" value="MITOGEN-ACTIVATED KINASE KINASE KINASE"/>
    <property type="match status" value="1"/>
</dbReference>
<sequence>MQNDEHSPTDTIPAPGSSPDDSPNRVQLSANMTARLEKLAPCRIDPSLIKFPKRGPKFVGGYAIVSRAFLASSLDDAKDRAVESSGKDLKSDGCTPKAENHNECREREGSNEEARPEQAVVAETQEQESDSETSGCRKAVAVKRMNVKTSEDAMRVLGLTLREAEFLVKLSHENIIKLEGFVEDVSKEMIWLVFPWEDNGTLKDFVAAADWEIPERISLLNDVARGVKYLHTRTPPIFHGDLKSINILVNSNCRAVLTDFGSARHPITKPLSKETQRTKSEPKREPSPEATFCPSTNTITLTCNQYTLRWAAPELLEDDDASLASDIWALGCVVYEVMTDSIPFQDVKDAVVIKRIVRGDLPSISTDARMLLVQALCTLVGQCWTVDPSTRPTAEYCQKAIQWMPMIAPNPARSTDAAGFANRSPELLMRLGRMHRRQDDYSTASKDFAEALALYTEMKDSQGKADALWQLANIYKLHNEYSQAAAFYSDVINICTELGDHQGRASALGGLAGIWTDTGNKPGRAGALWGLAEVHRARKEYSQAVTFYSECLQIWTDTGNRRERADALCGLAAVHQARREYEQAATLYPEALQIRIDIGDRLGRAEALRGLADIHRAQKENSQAMVLYSEALTIFTDIGNKRRTALILECIAKVHRDQEDHSSAIQHYEQAAKIYKQMGRTDNEATALKRAADVRRVMERKVA</sequence>